<dbReference type="PRINTS" id="PR00260">
    <property type="entry name" value="CHEMTRNSDUCR"/>
</dbReference>
<dbReference type="CDD" id="cd11386">
    <property type="entry name" value="MCP_signal"/>
    <property type="match status" value="1"/>
</dbReference>
<dbReference type="GO" id="GO:0006935">
    <property type="term" value="P:chemotaxis"/>
    <property type="evidence" value="ECO:0007669"/>
    <property type="project" value="UniProtKB-KW"/>
</dbReference>
<evidence type="ECO:0000256" key="6">
    <source>
        <dbReference type="ARBA" id="ARBA00023136"/>
    </source>
</evidence>
<dbReference type="PROSITE" id="PS50192">
    <property type="entry name" value="T_SNARE"/>
    <property type="match status" value="1"/>
</dbReference>
<dbReference type="PROSITE" id="PS50885">
    <property type="entry name" value="HAMP"/>
    <property type="match status" value="1"/>
</dbReference>
<dbReference type="EMBL" id="BMIY01000002">
    <property type="protein sequence ID" value="GGG51207.1"/>
    <property type="molecule type" value="Genomic_DNA"/>
</dbReference>
<evidence type="ECO:0000256" key="8">
    <source>
        <dbReference type="ARBA" id="ARBA00029447"/>
    </source>
</evidence>
<dbReference type="InterPro" id="IPR004089">
    <property type="entry name" value="MCPsignal_dom"/>
</dbReference>
<feature type="domain" description="Methyl-accepting transducer" evidence="12">
    <location>
        <begin position="265"/>
        <end position="501"/>
    </location>
</feature>
<feature type="domain" description="T-SNARE coiled-coil homology" evidence="13">
    <location>
        <begin position="452"/>
        <end position="497"/>
    </location>
</feature>
<dbReference type="Pfam" id="PF00672">
    <property type="entry name" value="HAMP"/>
    <property type="match status" value="1"/>
</dbReference>
<evidence type="ECO:0000256" key="9">
    <source>
        <dbReference type="PROSITE-ProRule" id="PRU00284"/>
    </source>
</evidence>
<comment type="subcellular location">
    <subcellularLocation>
        <location evidence="1">Cell inner membrane</location>
        <topology evidence="1">Multi-pass membrane protein</topology>
    </subcellularLocation>
</comment>
<evidence type="ECO:0000256" key="3">
    <source>
        <dbReference type="ARBA" id="ARBA00022519"/>
    </source>
</evidence>
<proteinExistence type="inferred from homology"/>
<keyword evidence="16" id="KW-1185">Reference proteome</keyword>
<dbReference type="FunFam" id="1.10.287.950:FF:000001">
    <property type="entry name" value="Methyl-accepting chemotaxis sensory transducer"/>
    <property type="match status" value="1"/>
</dbReference>
<evidence type="ECO:0000256" key="1">
    <source>
        <dbReference type="ARBA" id="ARBA00004429"/>
    </source>
</evidence>
<dbReference type="CDD" id="cd06225">
    <property type="entry name" value="HAMP"/>
    <property type="match status" value="1"/>
</dbReference>
<dbReference type="PANTHER" id="PTHR32089:SF120">
    <property type="entry name" value="METHYL-ACCEPTING CHEMOTAXIS PROTEIN TLPQ"/>
    <property type="match status" value="1"/>
</dbReference>
<dbReference type="InterPro" id="IPR000727">
    <property type="entry name" value="T_SNARE_dom"/>
</dbReference>
<keyword evidence="5 11" id="KW-1133">Transmembrane helix</keyword>
<comment type="similarity">
    <text evidence="8">Belongs to the methyl-accepting chemotaxis (MCP) protein family.</text>
</comment>
<dbReference type="GO" id="GO:0004888">
    <property type="term" value="F:transmembrane signaling receptor activity"/>
    <property type="evidence" value="ECO:0007669"/>
    <property type="project" value="InterPro"/>
</dbReference>
<keyword evidence="3" id="KW-1003">Cell membrane</keyword>
<evidence type="ECO:0000256" key="4">
    <source>
        <dbReference type="ARBA" id="ARBA00022692"/>
    </source>
</evidence>
<dbReference type="InterPro" id="IPR003660">
    <property type="entry name" value="HAMP_dom"/>
</dbReference>
<feature type="transmembrane region" description="Helical" evidence="11">
    <location>
        <begin position="185"/>
        <end position="206"/>
    </location>
</feature>
<feature type="compositionally biased region" description="Polar residues" evidence="10">
    <location>
        <begin position="510"/>
        <end position="519"/>
    </location>
</feature>
<evidence type="ECO:0000256" key="7">
    <source>
        <dbReference type="ARBA" id="ARBA00023224"/>
    </source>
</evidence>
<dbReference type="RefSeq" id="WP_068811527.1">
    <property type="nucleotide sequence ID" value="NZ_BMIY01000002.1"/>
</dbReference>
<evidence type="ECO:0000256" key="2">
    <source>
        <dbReference type="ARBA" id="ARBA00022500"/>
    </source>
</evidence>
<reference evidence="15" key="2">
    <citation type="submission" date="2020-09" db="EMBL/GenBank/DDBJ databases">
        <authorList>
            <person name="Sun Q."/>
            <person name="Zhou Y."/>
        </authorList>
    </citation>
    <scope>NUCLEOTIDE SEQUENCE</scope>
    <source>
        <strain evidence="15">CGMCC 1.15425</strain>
    </source>
</reference>
<keyword evidence="7 9" id="KW-0807">Transducer</keyword>
<evidence type="ECO:0000313" key="16">
    <source>
        <dbReference type="Proteomes" id="UP000627715"/>
    </source>
</evidence>
<dbReference type="SUPFAM" id="SSF58104">
    <property type="entry name" value="Methyl-accepting chemotaxis protein (MCP) signaling domain"/>
    <property type="match status" value="1"/>
</dbReference>
<keyword evidence="6 11" id="KW-0472">Membrane</keyword>
<dbReference type="Gene3D" id="1.10.287.950">
    <property type="entry name" value="Methyl-accepting chemotaxis protein"/>
    <property type="match status" value="1"/>
</dbReference>
<organism evidence="15 16">
    <name type="scientific">Pseudohongiella nitratireducens</name>
    <dbReference type="NCBI Taxonomy" id="1768907"/>
    <lineage>
        <taxon>Bacteria</taxon>
        <taxon>Pseudomonadati</taxon>
        <taxon>Pseudomonadota</taxon>
        <taxon>Gammaproteobacteria</taxon>
        <taxon>Pseudomonadales</taxon>
        <taxon>Pseudohongiellaceae</taxon>
        <taxon>Pseudohongiella</taxon>
    </lineage>
</organism>
<dbReference type="OrthoDB" id="2489132at2"/>
<dbReference type="InterPro" id="IPR004090">
    <property type="entry name" value="Chemotax_Me-accpt_rcpt"/>
</dbReference>
<keyword evidence="2" id="KW-0145">Chemotaxis</keyword>
<name>A0A917GLV0_9GAMM</name>
<accession>A0A917GLV0</accession>
<evidence type="ECO:0000256" key="11">
    <source>
        <dbReference type="SAM" id="Phobius"/>
    </source>
</evidence>
<dbReference type="SMART" id="SM00304">
    <property type="entry name" value="HAMP"/>
    <property type="match status" value="1"/>
</dbReference>
<dbReference type="Pfam" id="PF00015">
    <property type="entry name" value="MCPsignal"/>
    <property type="match status" value="1"/>
</dbReference>
<dbReference type="SMART" id="SM00283">
    <property type="entry name" value="MA"/>
    <property type="match status" value="1"/>
</dbReference>
<comment type="caution">
    <text evidence="15">The sequence shown here is derived from an EMBL/GenBank/DDBJ whole genome shotgun (WGS) entry which is preliminary data.</text>
</comment>
<dbReference type="PANTHER" id="PTHR32089">
    <property type="entry name" value="METHYL-ACCEPTING CHEMOTAXIS PROTEIN MCPB"/>
    <property type="match status" value="1"/>
</dbReference>
<feature type="domain" description="HAMP" evidence="14">
    <location>
        <begin position="208"/>
        <end position="260"/>
    </location>
</feature>
<evidence type="ECO:0000259" key="12">
    <source>
        <dbReference type="PROSITE" id="PS50111"/>
    </source>
</evidence>
<feature type="region of interest" description="Disordered" evidence="10">
    <location>
        <begin position="510"/>
        <end position="543"/>
    </location>
</feature>
<dbReference type="Proteomes" id="UP000627715">
    <property type="component" value="Unassembled WGS sequence"/>
</dbReference>
<protein>
    <submittedName>
        <fullName evidence="15">Methyl-accepting chemotaxis protein</fullName>
    </submittedName>
</protein>
<dbReference type="GO" id="GO:0005886">
    <property type="term" value="C:plasma membrane"/>
    <property type="evidence" value="ECO:0007669"/>
    <property type="project" value="UniProtKB-SubCell"/>
</dbReference>
<keyword evidence="4 11" id="KW-0812">Transmembrane</keyword>
<dbReference type="GO" id="GO:0007165">
    <property type="term" value="P:signal transduction"/>
    <property type="evidence" value="ECO:0007669"/>
    <property type="project" value="UniProtKB-KW"/>
</dbReference>
<dbReference type="PROSITE" id="PS50111">
    <property type="entry name" value="CHEMOTAXIS_TRANSDUC_2"/>
    <property type="match status" value="1"/>
</dbReference>
<reference evidence="15" key="1">
    <citation type="journal article" date="2014" name="Int. J. Syst. Evol. Microbiol.">
        <title>Complete genome sequence of Corynebacterium casei LMG S-19264T (=DSM 44701T), isolated from a smear-ripened cheese.</title>
        <authorList>
            <consortium name="US DOE Joint Genome Institute (JGI-PGF)"/>
            <person name="Walter F."/>
            <person name="Albersmeier A."/>
            <person name="Kalinowski J."/>
            <person name="Ruckert C."/>
        </authorList>
    </citation>
    <scope>NUCLEOTIDE SEQUENCE</scope>
    <source>
        <strain evidence="15">CGMCC 1.15425</strain>
    </source>
</reference>
<sequence>MKSIQTRLVLLIGTGIAAIFLVSLSATLILSSNITAYRNLVDNKVAAEMDIQRMNVDFKTQVQEWKNVLLRGEDISRRERYWQQFHDMHATIQETGQQVLQELEDGHVRQLVQSFIDQHNDLLAAYEQGYQAYMQSGLDFRAGDQAVTGIDREPTSLLNEAATTMEADTREVSLALSRTSQQLTFWSQIAVVTIVILVLALTHWLIHRWFVAPLRVIGDTVRKMADGVFDQNISSRRNDELGQLTNTLSDMQDRVADIIRSVQESASELSIASREISTTARQISDHTESSERHTDQVAAAITEMSQTVQEVAGNAVAAASAAEQVDGSAQQGFSIAKRTSDAVNTLSQDVGHIANLMNDLDRNAGSIGTVLDVIRDIAEQTNLLALNAAIEAARAGEQGRGFAVVADEVRALAHRTQESTAEIQSMIAEVQTGATRAAEAMQDGLTRTSETVTLADQSRHSLTEISSAITHIKDMITQIATAAEEQSYATDEINKNVVLAVEQAQLSRKTAMGSTSTADNLDHSSNHLRDMVNTFKVQRKSRH</sequence>
<dbReference type="AlphaFoldDB" id="A0A917GLV0"/>
<evidence type="ECO:0000259" key="14">
    <source>
        <dbReference type="PROSITE" id="PS50885"/>
    </source>
</evidence>
<evidence type="ECO:0000256" key="10">
    <source>
        <dbReference type="SAM" id="MobiDB-lite"/>
    </source>
</evidence>
<gene>
    <name evidence="15" type="ORF">GCM10011403_05430</name>
</gene>
<feature type="compositionally biased region" description="Basic and acidic residues" evidence="10">
    <location>
        <begin position="520"/>
        <end position="530"/>
    </location>
</feature>
<evidence type="ECO:0000259" key="13">
    <source>
        <dbReference type="PROSITE" id="PS50192"/>
    </source>
</evidence>
<evidence type="ECO:0000256" key="5">
    <source>
        <dbReference type="ARBA" id="ARBA00022989"/>
    </source>
</evidence>
<evidence type="ECO:0000313" key="15">
    <source>
        <dbReference type="EMBL" id="GGG51207.1"/>
    </source>
</evidence>
<keyword evidence="3" id="KW-0997">Cell inner membrane</keyword>